<dbReference type="Proteomes" id="UP001434883">
    <property type="component" value="Unassembled WGS sequence"/>
</dbReference>
<feature type="region of interest" description="Disordered" evidence="1">
    <location>
        <begin position="105"/>
        <end position="212"/>
    </location>
</feature>
<feature type="compositionally biased region" description="Polar residues" evidence="1">
    <location>
        <begin position="1"/>
        <end position="13"/>
    </location>
</feature>
<evidence type="ECO:0000313" key="3">
    <source>
        <dbReference type="Proteomes" id="UP001434883"/>
    </source>
</evidence>
<evidence type="ECO:0000256" key="1">
    <source>
        <dbReference type="SAM" id="MobiDB-lite"/>
    </source>
</evidence>
<sequence>LPSDTTGLHNNTHLPPCSSAKGCTNKPDPILAKEKLGLNQPPLPSITISAKPTCHLLEHSFAAEEDQKTPAEFTRVYTITSHHGMLMSSGQGSKESLELDILKEKSRSGGTSVSAHNIRSLGDSGKGEAECSGLACDSCSGAPSRSQGSLDLESTSREAGKQHRRLERMWSVDRVTGLERGERVEDTEEARGTEIQKGKGLGGGPVSGLTGN</sequence>
<evidence type="ECO:0000313" key="2">
    <source>
        <dbReference type="EMBL" id="MEQ2194325.1"/>
    </source>
</evidence>
<dbReference type="InterPro" id="IPR033374">
    <property type="entry name" value="NSMF"/>
</dbReference>
<dbReference type="EMBL" id="JAHRIN010009115">
    <property type="protein sequence ID" value="MEQ2194325.1"/>
    <property type="molecule type" value="Genomic_DNA"/>
</dbReference>
<feature type="compositionally biased region" description="Polar residues" evidence="1">
    <location>
        <begin position="108"/>
        <end position="117"/>
    </location>
</feature>
<proteinExistence type="predicted"/>
<feature type="region of interest" description="Disordered" evidence="1">
    <location>
        <begin position="1"/>
        <end position="28"/>
    </location>
</feature>
<feature type="compositionally biased region" description="Basic and acidic residues" evidence="1">
    <location>
        <begin position="154"/>
        <end position="197"/>
    </location>
</feature>
<feature type="non-terminal residue" evidence="2">
    <location>
        <position position="1"/>
    </location>
</feature>
<feature type="compositionally biased region" description="Gly residues" evidence="1">
    <location>
        <begin position="199"/>
        <end position="212"/>
    </location>
</feature>
<gene>
    <name evidence="2" type="ORF">XENOCAPTIV_027431</name>
</gene>
<keyword evidence="3" id="KW-1185">Reference proteome</keyword>
<feature type="compositionally biased region" description="Polar residues" evidence="1">
    <location>
        <begin position="141"/>
        <end position="153"/>
    </location>
</feature>
<protein>
    <submittedName>
        <fullName evidence="2">Uncharacterized protein</fullName>
    </submittedName>
</protein>
<organism evidence="2 3">
    <name type="scientific">Xenoophorus captivus</name>
    <dbReference type="NCBI Taxonomy" id="1517983"/>
    <lineage>
        <taxon>Eukaryota</taxon>
        <taxon>Metazoa</taxon>
        <taxon>Chordata</taxon>
        <taxon>Craniata</taxon>
        <taxon>Vertebrata</taxon>
        <taxon>Euteleostomi</taxon>
        <taxon>Actinopterygii</taxon>
        <taxon>Neopterygii</taxon>
        <taxon>Teleostei</taxon>
        <taxon>Neoteleostei</taxon>
        <taxon>Acanthomorphata</taxon>
        <taxon>Ovalentaria</taxon>
        <taxon>Atherinomorphae</taxon>
        <taxon>Cyprinodontiformes</taxon>
        <taxon>Goodeidae</taxon>
        <taxon>Xenoophorus</taxon>
    </lineage>
</organism>
<accession>A0ABV0QES5</accession>
<dbReference type="PANTHER" id="PTHR32061">
    <property type="entry name" value="NMDA RECEPTOR SYNAPTONUCLEAR SIGNALING AND NEURONAL MIGRATION FACTOR"/>
    <property type="match status" value="1"/>
</dbReference>
<reference evidence="2 3" key="1">
    <citation type="submission" date="2021-06" db="EMBL/GenBank/DDBJ databases">
        <authorList>
            <person name="Palmer J.M."/>
        </authorList>
    </citation>
    <scope>NUCLEOTIDE SEQUENCE [LARGE SCALE GENOMIC DNA]</scope>
    <source>
        <strain evidence="2 3">XC_2019</strain>
        <tissue evidence="2">Muscle</tissue>
    </source>
</reference>
<comment type="caution">
    <text evidence="2">The sequence shown here is derived from an EMBL/GenBank/DDBJ whole genome shotgun (WGS) entry which is preliminary data.</text>
</comment>
<name>A0ABV0QES5_9TELE</name>